<accession>A0A1J5Q3Y7</accession>
<feature type="region of interest" description="Disordered" evidence="1">
    <location>
        <begin position="42"/>
        <end position="62"/>
    </location>
</feature>
<feature type="compositionally biased region" description="Basic and acidic residues" evidence="1">
    <location>
        <begin position="48"/>
        <end position="62"/>
    </location>
</feature>
<evidence type="ECO:0000313" key="2">
    <source>
        <dbReference type="EMBL" id="OIQ72179.1"/>
    </source>
</evidence>
<reference evidence="2" key="1">
    <citation type="submission" date="2016-10" db="EMBL/GenBank/DDBJ databases">
        <title>Sequence of Gallionella enrichment culture.</title>
        <authorList>
            <person name="Poehlein A."/>
            <person name="Muehling M."/>
            <person name="Daniel R."/>
        </authorList>
    </citation>
    <scope>NUCLEOTIDE SEQUENCE</scope>
</reference>
<dbReference type="AlphaFoldDB" id="A0A1J5Q3Y7"/>
<feature type="compositionally biased region" description="Basic and acidic residues" evidence="1">
    <location>
        <begin position="10"/>
        <end position="27"/>
    </location>
</feature>
<protein>
    <submittedName>
        <fullName evidence="2">Uncharacterized protein</fullName>
    </submittedName>
</protein>
<name>A0A1J5Q3Y7_9ZZZZ</name>
<proteinExistence type="predicted"/>
<sequence>MAGHMQQRGEVSHRPAHAEGEGDDAHVLDGRVGEHALDVLLPPQQEGGDQHREQAESHQHLPRPGRVDAAFDQHLAPHHRIQRHVQQQAGQHRRDGSRSLGMSIGQPAMQRHQADLGAVAHQQEHEGDADDTGFELAFHRVEVRPEQGAHPLGTEHALRGEIQQHRAEQRQGDAHAAEDEVLPRGFKALRRAIERHQQHGGQRGRLHRHPENAHIVGGQRQQHGEHEQLIHAVVEPQPCRREPSVLLFDAHVGA</sequence>
<organism evidence="2">
    <name type="scientific">mine drainage metagenome</name>
    <dbReference type="NCBI Taxonomy" id="410659"/>
    <lineage>
        <taxon>unclassified sequences</taxon>
        <taxon>metagenomes</taxon>
        <taxon>ecological metagenomes</taxon>
    </lineage>
</organism>
<comment type="caution">
    <text evidence="2">The sequence shown here is derived from an EMBL/GenBank/DDBJ whole genome shotgun (WGS) entry which is preliminary data.</text>
</comment>
<evidence type="ECO:0000256" key="1">
    <source>
        <dbReference type="SAM" id="MobiDB-lite"/>
    </source>
</evidence>
<feature type="region of interest" description="Disordered" evidence="1">
    <location>
        <begin position="1"/>
        <end position="27"/>
    </location>
</feature>
<dbReference type="EMBL" id="MLJW01003383">
    <property type="protein sequence ID" value="OIQ72179.1"/>
    <property type="molecule type" value="Genomic_DNA"/>
</dbReference>
<gene>
    <name evidence="2" type="ORF">GALL_462000</name>
</gene>